<accession>A0A077M4S9</accession>
<dbReference type="GO" id="GO:0008195">
    <property type="term" value="F:phosphatidate phosphatase activity"/>
    <property type="evidence" value="ECO:0007669"/>
    <property type="project" value="InterPro"/>
</dbReference>
<dbReference type="Pfam" id="PF09949">
    <property type="entry name" value="APP1_cat"/>
    <property type="match status" value="1"/>
</dbReference>
<comment type="caution">
    <text evidence="2">The sequence shown here is derived from an EMBL/GenBank/DDBJ whole genome shotgun (WGS) entry which is preliminary data.</text>
</comment>
<dbReference type="InterPro" id="IPR019236">
    <property type="entry name" value="APP1_cat"/>
</dbReference>
<dbReference type="AlphaFoldDB" id="A0A077M4S9"/>
<sequence length="378" mass="41646">MARAHAAAIVEDAWNRRVTRTLADRGWKTKIVPFTGYGADGYLRVLGRVLMSRDPLRPAGADAGATARQLRAAEDEQRGWRAFVTAPAVSAPVSVTVGDQVVTGRTDRSGLFEVLVRGHGLTPGWHMVRVSSSEARDVDATVLVVGAAQTFGIISDIDDTVLATYLPRPMVAAWNTFVRTERTRRPVPGMATMYRELLAEHPGAPIVYLSTGAWNTAPLLTRFLRRNGFPVGPMLLTDWGPTQQGWFRSGRDHKVASLHRLARDLPHIHWLLVGDDGQADPSIYSDFAEQRPDVVRAIAIRELSHTELVLTHVIPVASDEFVPRRREPVPVPVCRAADGFGLLRLVRLVLRRRVEPGATPTVEELEELVGLPPRSDDA</sequence>
<dbReference type="PANTHER" id="PTHR28208:SF3">
    <property type="entry name" value="PHOSPHATIDATE PHOSPHATASE APP1"/>
    <property type="match status" value="1"/>
</dbReference>
<dbReference type="STRING" id="1194083.BN12_400013"/>
<name>A0A077M4S9_9MICO</name>
<reference evidence="2 3" key="1">
    <citation type="journal article" date="2013" name="ISME J.">
        <title>A metabolic model for members of the genus Tetrasphaera involved in enhanced biological phosphorus removal.</title>
        <authorList>
            <person name="Kristiansen R."/>
            <person name="Nguyen H.T.T."/>
            <person name="Saunders A.M."/>
            <person name="Nielsen J.L."/>
            <person name="Wimmer R."/>
            <person name="Le V.Q."/>
            <person name="McIlroy S.J."/>
            <person name="Petrovski S."/>
            <person name="Seviour R.J."/>
            <person name="Calteau A."/>
            <person name="Nielsen K.L."/>
            <person name="Nielsen P.H."/>
        </authorList>
    </citation>
    <scope>NUCLEOTIDE SEQUENCE [LARGE SCALE GENOMIC DNA]</scope>
    <source>
        <strain evidence="2 3">T1-X7</strain>
    </source>
</reference>
<proteinExistence type="predicted"/>
<dbReference type="InterPro" id="IPR052935">
    <property type="entry name" value="Mg2+_PAP"/>
</dbReference>
<dbReference type="Proteomes" id="UP000035721">
    <property type="component" value="Unassembled WGS sequence"/>
</dbReference>
<evidence type="ECO:0000313" key="2">
    <source>
        <dbReference type="EMBL" id="CCH79104.1"/>
    </source>
</evidence>
<dbReference type="PANTHER" id="PTHR28208">
    <property type="entry name" value="PHOSPHATIDATE PHOSPHATASE APP1"/>
    <property type="match status" value="1"/>
</dbReference>
<gene>
    <name evidence="2" type="ORF">BN12_400013</name>
</gene>
<evidence type="ECO:0000313" key="3">
    <source>
        <dbReference type="Proteomes" id="UP000035721"/>
    </source>
</evidence>
<dbReference type="OrthoDB" id="9789875at2"/>
<organism evidence="2 3">
    <name type="scientific">Nostocoides japonicum T1-X7</name>
    <dbReference type="NCBI Taxonomy" id="1194083"/>
    <lineage>
        <taxon>Bacteria</taxon>
        <taxon>Bacillati</taxon>
        <taxon>Actinomycetota</taxon>
        <taxon>Actinomycetes</taxon>
        <taxon>Micrococcales</taxon>
        <taxon>Intrasporangiaceae</taxon>
        <taxon>Nostocoides</taxon>
    </lineage>
</organism>
<protein>
    <recommendedName>
        <fullName evidence="1">Phosphatidate phosphatase APP1 catalytic domain-containing protein</fullName>
    </recommendedName>
</protein>
<feature type="domain" description="Phosphatidate phosphatase APP1 catalytic" evidence="1">
    <location>
        <begin position="151"/>
        <end position="302"/>
    </location>
</feature>
<dbReference type="EMBL" id="CAJB01000335">
    <property type="protein sequence ID" value="CCH79104.1"/>
    <property type="molecule type" value="Genomic_DNA"/>
</dbReference>
<evidence type="ECO:0000259" key="1">
    <source>
        <dbReference type="Pfam" id="PF09949"/>
    </source>
</evidence>
<keyword evidence="3" id="KW-1185">Reference proteome</keyword>
<dbReference type="RefSeq" id="WP_083454470.1">
    <property type="nucleotide sequence ID" value="NZ_HF570958.1"/>
</dbReference>